<dbReference type="InterPro" id="IPR044855">
    <property type="entry name" value="CoA-Trfase_III_dom3_sf"/>
</dbReference>
<protein>
    <submittedName>
        <fullName evidence="1">Crotonobetainyl-CoA:carnitine CoA-transferase CaiB-like acyl-CoA transferase</fullName>
    </submittedName>
</protein>
<organism evidence="1 2">
    <name type="scientific">Cytobacillus oceanisediminis</name>
    <dbReference type="NCBI Taxonomy" id="665099"/>
    <lineage>
        <taxon>Bacteria</taxon>
        <taxon>Bacillati</taxon>
        <taxon>Bacillota</taxon>
        <taxon>Bacilli</taxon>
        <taxon>Bacillales</taxon>
        <taxon>Bacillaceae</taxon>
        <taxon>Cytobacillus</taxon>
    </lineage>
</organism>
<keyword evidence="1" id="KW-0808">Transferase</keyword>
<name>A0A562K7C8_9BACI</name>
<dbReference type="Pfam" id="PF02515">
    <property type="entry name" value="CoA_transf_3"/>
    <property type="match status" value="1"/>
</dbReference>
<dbReference type="AlphaFoldDB" id="A0A562K7C8"/>
<dbReference type="OrthoDB" id="9797653at2"/>
<dbReference type="GO" id="GO:0016740">
    <property type="term" value="F:transferase activity"/>
    <property type="evidence" value="ECO:0007669"/>
    <property type="project" value="UniProtKB-KW"/>
</dbReference>
<dbReference type="Proteomes" id="UP000318667">
    <property type="component" value="Unassembled WGS sequence"/>
</dbReference>
<dbReference type="InterPro" id="IPR023606">
    <property type="entry name" value="CoA-Trfase_III_dom_1_sf"/>
</dbReference>
<dbReference type="PANTHER" id="PTHR48228:SF5">
    <property type="entry name" value="ALPHA-METHYLACYL-COA RACEMASE"/>
    <property type="match status" value="1"/>
</dbReference>
<evidence type="ECO:0000313" key="1">
    <source>
        <dbReference type="EMBL" id="TWH91328.1"/>
    </source>
</evidence>
<dbReference type="EMBL" id="VLKI01000001">
    <property type="protein sequence ID" value="TWH91328.1"/>
    <property type="molecule type" value="Genomic_DNA"/>
</dbReference>
<reference evidence="1 2" key="1">
    <citation type="journal article" date="2015" name="Stand. Genomic Sci.">
        <title>Genomic Encyclopedia of Bacterial and Archaeal Type Strains, Phase III: the genomes of soil and plant-associated and newly described type strains.</title>
        <authorList>
            <person name="Whitman W.B."/>
            <person name="Woyke T."/>
            <person name="Klenk H.P."/>
            <person name="Zhou Y."/>
            <person name="Lilburn T.G."/>
            <person name="Beck B.J."/>
            <person name="De Vos P."/>
            <person name="Vandamme P."/>
            <person name="Eisen J.A."/>
            <person name="Garrity G."/>
            <person name="Hugenholtz P."/>
            <person name="Kyrpides N.C."/>
        </authorList>
    </citation>
    <scope>NUCLEOTIDE SEQUENCE [LARGE SCALE GENOMIC DNA]</scope>
    <source>
        <strain evidence="1 2">CGMCC 1.10115</strain>
    </source>
</reference>
<dbReference type="InterPro" id="IPR003673">
    <property type="entry name" value="CoA-Trfase_fam_III"/>
</dbReference>
<sequence>MLKGIRIIDFSNYLPGPYASMRLAELGAEIIKVEPVNGDPARHLDIKIEGTGAVFVANNRGKKSITLDLKKDDGRVAALKMIAESDAVLESFRPGVMKKLGLDYDSVKMLKPDIVYCSLTGYGENEGYRNLGSHDLNYMAVSGVLAQFKDRNGRPIHPANTMADYMGGMAASERILAALLSCKLTGIGGYHCISIAEVMASIMGNHLLIENETGYSNGISVLNGEVIAYSIYETRDKRFMALAALEPKFWVNFCKAAGREDWIEAQFSKTNGDNPIFMEVTELFKSRTMREWSEFGQAVDCCLTPILETDELKDFPLYKRTFEKNLSYPAIKMHGGLKSEAALPPKKGEHTEEVLTEIAGISAEKIKNMKKEKVL</sequence>
<dbReference type="Gene3D" id="3.40.50.10540">
    <property type="entry name" value="Crotonobetainyl-coa:carnitine coa-transferase, domain 1"/>
    <property type="match status" value="1"/>
</dbReference>
<accession>A0A562K7C8</accession>
<proteinExistence type="predicted"/>
<dbReference type="SUPFAM" id="SSF89796">
    <property type="entry name" value="CoA-transferase family III (CaiB/BaiF)"/>
    <property type="match status" value="1"/>
</dbReference>
<dbReference type="Gene3D" id="3.30.1540.10">
    <property type="entry name" value="formyl-coa transferase, domain 3"/>
    <property type="match status" value="1"/>
</dbReference>
<evidence type="ECO:0000313" key="2">
    <source>
        <dbReference type="Proteomes" id="UP000318667"/>
    </source>
</evidence>
<keyword evidence="2" id="KW-1185">Reference proteome</keyword>
<gene>
    <name evidence="1" type="ORF">IQ19_00785</name>
</gene>
<dbReference type="InterPro" id="IPR050509">
    <property type="entry name" value="CoA-transferase_III"/>
</dbReference>
<dbReference type="PANTHER" id="PTHR48228">
    <property type="entry name" value="SUCCINYL-COA--D-CITRAMALATE COA-TRANSFERASE"/>
    <property type="match status" value="1"/>
</dbReference>
<comment type="caution">
    <text evidence="1">The sequence shown here is derived from an EMBL/GenBank/DDBJ whole genome shotgun (WGS) entry which is preliminary data.</text>
</comment>